<keyword evidence="10" id="KW-1185">Reference proteome</keyword>
<evidence type="ECO:0000256" key="4">
    <source>
        <dbReference type="ARBA" id="ARBA00022691"/>
    </source>
</evidence>
<dbReference type="InterPro" id="IPR039772">
    <property type="entry name" value="Bin3-like"/>
</dbReference>
<dbReference type="CDD" id="cd02440">
    <property type="entry name" value="AdoMet_MTases"/>
    <property type="match status" value="1"/>
</dbReference>
<feature type="region of interest" description="Disordered" evidence="7">
    <location>
        <begin position="105"/>
        <end position="148"/>
    </location>
</feature>
<evidence type="ECO:0000256" key="5">
    <source>
        <dbReference type="PROSITE-ProRule" id="PRU00848"/>
    </source>
</evidence>
<protein>
    <recommendedName>
        <fullName evidence="6">RNA methyltransferase</fullName>
        <ecNumber evidence="6">2.1.1.-</ecNumber>
    </recommendedName>
</protein>
<evidence type="ECO:0000256" key="6">
    <source>
        <dbReference type="RuleBase" id="RU367087"/>
    </source>
</evidence>
<evidence type="ECO:0000313" key="10">
    <source>
        <dbReference type="Proteomes" id="UP000027222"/>
    </source>
</evidence>
<proteinExistence type="inferred from homology"/>
<organism evidence="9 10">
    <name type="scientific">Galerina marginata (strain CBS 339.88)</name>
    <dbReference type="NCBI Taxonomy" id="685588"/>
    <lineage>
        <taxon>Eukaryota</taxon>
        <taxon>Fungi</taxon>
        <taxon>Dikarya</taxon>
        <taxon>Basidiomycota</taxon>
        <taxon>Agaricomycotina</taxon>
        <taxon>Agaricomycetes</taxon>
        <taxon>Agaricomycetidae</taxon>
        <taxon>Agaricales</taxon>
        <taxon>Agaricineae</taxon>
        <taxon>Strophariaceae</taxon>
        <taxon>Galerina</taxon>
    </lineage>
</organism>
<comment type="similarity">
    <text evidence="1 6">Belongs to the methyltransferase superfamily.</text>
</comment>
<dbReference type="InterPro" id="IPR024160">
    <property type="entry name" value="BIN3_SAM-bd_dom"/>
</dbReference>
<dbReference type="SUPFAM" id="SSF53335">
    <property type="entry name" value="S-adenosyl-L-methionine-dependent methyltransferases"/>
    <property type="match status" value="1"/>
</dbReference>
<sequence length="309" mass="34777">MTTVPIHGNYHGYYTKRPFVSDERLVALPPDLFRGAQVLDIGCNEGWVTCEIGTVCFSTFLHHSHDRLSQPEWYTAQSYGARCVVGVDIDDSLIQGAWRRRRAVWSMQAPTQPRTSSESDGNPSDNPAPKKKRKVQHPDGTQATEQMPTRLIQSHYFPASCEHEFGSLPIPPSSNRGKDVFPHNISFRTADWTQKEIPENSGGYDVVVGFSISKWIHLNQGDDGLKAFFRRVYDVLKPGGTFVLEPQSWDSYAKARRGNQKLKENAQKLDIRPADFEAILREIGFGPVRHFGTVGEGGFSRPVDLYTKP</sequence>
<keyword evidence="3 6" id="KW-0808">Transferase</keyword>
<dbReference type="InterPro" id="IPR010675">
    <property type="entry name" value="Bin3_C"/>
</dbReference>
<feature type="domain" description="Bin3-type SAM" evidence="8">
    <location>
        <begin position="22"/>
        <end position="309"/>
    </location>
</feature>
<dbReference type="GO" id="GO:0008173">
    <property type="term" value="F:RNA methyltransferase activity"/>
    <property type="evidence" value="ECO:0007669"/>
    <property type="project" value="UniProtKB-UniRule"/>
</dbReference>
<gene>
    <name evidence="9" type="ORF">GALMADRAFT_142926</name>
</gene>
<evidence type="ECO:0000259" key="8">
    <source>
        <dbReference type="PROSITE" id="PS51515"/>
    </source>
</evidence>
<reference evidence="10" key="1">
    <citation type="journal article" date="2014" name="Proc. Natl. Acad. Sci. U.S.A.">
        <title>Extensive sampling of basidiomycete genomes demonstrates inadequacy of the white-rot/brown-rot paradigm for wood decay fungi.</title>
        <authorList>
            <person name="Riley R."/>
            <person name="Salamov A.A."/>
            <person name="Brown D.W."/>
            <person name="Nagy L.G."/>
            <person name="Floudas D."/>
            <person name="Held B.W."/>
            <person name="Levasseur A."/>
            <person name="Lombard V."/>
            <person name="Morin E."/>
            <person name="Otillar R."/>
            <person name="Lindquist E.A."/>
            <person name="Sun H."/>
            <person name="LaButti K.M."/>
            <person name="Schmutz J."/>
            <person name="Jabbour D."/>
            <person name="Luo H."/>
            <person name="Baker S.E."/>
            <person name="Pisabarro A.G."/>
            <person name="Walton J.D."/>
            <person name="Blanchette R.A."/>
            <person name="Henrissat B."/>
            <person name="Martin F."/>
            <person name="Cullen D."/>
            <person name="Hibbett D.S."/>
            <person name="Grigoriev I.V."/>
        </authorList>
    </citation>
    <scope>NUCLEOTIDE SEQUENCE [LARGE SCALE GENOMIC DNA]</scope>
    <source>
        <strain evidence="10">CBS 339.88</strain>
    </source>
</reference>
<dbReference type="GO" id="GO:0017069">
    <property type="term" value="F:snRNA binding"/>
    <property type="evidence" value="ECO:0007669"/>
    <property type="project" value="TreeGrafter"/>
</dbReference>
<evidence type="ECO:0000313" key="9">
    <source>
        <dbReference type="EMBL" id="KDR72624.1"/>
    </source>
</evidence>
<dbReference type="OrthoDB" id="540004at2759"/>
<dbReference type="EMBL" id="KL142388">
    <property type="protein sequence ID" value="KDR72624.1"/>
    <property type="molecule type" value="Genomic_DNA"/>
</dbReference>
<dbReference type="PANTHER" id="PTHR12315">
    <property type="entry name" value="BICOID-INTERACTING PROTEIN RELATED"/>
    <property type="match status" value="1"/>
</dbReference>
<evidence type="ECO:0000256" key="3">
    <source>
        <dbReference type="ARBA" id="ARBA00022679"/>
    </source>
</evidence>
<feature type="compositionally biased region" description="Polar residues" evidence="7">
    <location>
        <begin position="108"/>
        <end position="125"/>
    </location>
</feature>
<dbReference type="Gene3D" id="3.40.50.150">
    <property type="entry name" value="Vaccinia Virus protein VP39"/>
    <property type="match status" value="1"/>
</dbReference>
<dbReference type="Proteomes" id="UP000027222">
    <property type="component" value="Unassembled WGS sequence"/>
</dbReference>
<dbReference type="GO" id="GO:0040031">
    <property type="term" value="P:snRNA modification"/>
    <property type="evidence" value="ECO:0007669"/>
    <property type="project" value="TreeGrafter"/>
</dbReference>
<dbReference type="AlphaFoldDB" id="A0A067SY51"/>
<keyword evidence="2 6" id="KW-0489">Methyltransferase</keyword>
<name>A0A067SY51_GALM3</name>
<dbReference type="STRING" id="685588.A0A067SY51"/>
<accession>A0A067SY51</accession>
<dbReference type="PANTHER" id="PTHR12315:SF0">
    <property type="entry name" value="7SK SNRNA METHYLPHOSPHATE CAPPING ENZYME"/>
    <property type="match status" value="1"/>
</dbReference>
<evidence type="ECO:0000256" key="7">
    <source>
        <dbReference type="SAM" id="MobiDB-lite"/>
    </source>
</evidence>
<dbReference type="GO" id="GO:0008171">
    <property type="term" value="F:O-methyltransferase activity"/>
    <property type="evidence" value="ECO:0007669"/>
    <property type="project" value="UniProtKB-UniRule"/>
</dbReference>
<dbReference type="Pfam" id="PF06859">
    <property type="entry name" value="Bin3"/>
    <property type="match status" value="1"/>
</dbReference>
<dbReference type="HOGENOM" id="CLU_004729_2_0_1"/>
<dbReference type="GO" id="GO:0032259">
    <property type="term" value="P:methylation"/>
    <property type="evidence" value="ECO:0007669"/>
    <property type="project" value="UniProtKB-KW"/>
</dbReference>
<keyword evidence="4 5" id="KW-0949">S-adenosyl-L-methionine</keyword>
<dbReference type="EC" id="2.1.1.-" evidence="6"/>
<dbReference type="PROSITE" id="PS51515">
    <property type="entry name" value="BIN3_SAM"/>
    <property type="match status" value="1"/>
</dbReference>
<dbReference type="InterPro" id="IPR029063">
    <property type="entry name" value="SAM-dependent_MTases_sf"/>
</dbReference>
<evidence type="ECO:0000256" key="2">
    <source>
        <dbReference type="ARBA" id="ARBA00022603"/>
    </source>
</evidence>
<evidence type="ECO:0000256" key="1">
    <source>
        <dbReference type="ARBA" id="ARBA00008361"/>
    </source>
</evidence>